<dbReference type="InterPro" id="IPR023198">
    <property type="entry name" value="PGP-like_dom2"/>
</dbReference>
<dbReference type="SFLD" id="SFLDS00003">
    <property type="entry name" value="Haloacid_Dehalogenase"/>
    <property type="match status" value="1"/>
</dbReference>
<feature type="binding site" evidence="10">
    <location>
        <position position="165"/>
    </location>
    <ligand>
        <name>Mg(2+)</name>
        <dbReference type="ChEBI" id="CHEBI:18420"/>
    </ligand>
</feature>
<comment type="function">
    <text evidence="10">Specifically catalyzes the dephosphorylation of 2-phosphoglycolate. Is involved in the dissimilation of the intracellular 2-phosphoglycolate formed during the DNA repair of 3'-phosphoglycolate ends, a major class of DNA lesions induced by oxidative stress.</text>
</comment>
<keyword evidence="9 10" id="KW-0119">Carbohydrate metabolism</keyword>
<evidence type="ECO:0000313" key="12">
    <source>
        <dbReference type="Proteomes" id="UP000261704"/>
    </source>
</evidence>
<evidence type="ECO:0000256" key="5">
    <source>
        <dbReference type="ARBA" id="ARBA00013078"/>
    </source>
</evidence>
<evidence type="ECO:0000256" key="9">
    <source>
        <dbReference type="ARBA" id="ARBA00023277"/>
    </source>
</evidence>
<dbReference type="Gene3D" id="1.10.150.240">
    <property type="entry name" value="Putative phosphatase, domain 2"/>
    <property type="match status" value="1"/>
</dbReference>
<dbReference type="PRINTS" id="PR00413">
    <property type="entry name" value="HADHALOGNASE"/>
</dbReference>
<dbReference type="Gene3D" id="3.40.50.1000">
    <property type="entry name" value="HAD superfamily/HAD-like"/>
    <property type="match status" value="1"/>
</dbReference>
<comment type="catalytic activity">
    <reaction evidence="1 10">
        <text>2-phosphoglycolate + H2O = glycolate + phosphate</text>
        <dbReference type="Rhea" id="RHEA:14369"/>
        <dbReference type="ChEBI" id="CHEBI:15377"/>
        <dbReference type="ChEBI" id="CHEBI:29805"/>
        <dbReference type="ChEBI" id="CHEBI:43474"/>
        <dbReference type="ChEBI" id="CHEBI:58033"/>
        <dbReference type="EC" id="3.1.3.18"/>
    </reaction>
</comment>
<dbReference type="OrthoDB" id="9793014at2"/>
<dbReference type="PANTHER" id="PTHR43434">
    <property type="entry name" value="PHOSPHOGLYCOLATE PHOSPHATASE"/>
    <property type="match status" value="1"/>
</dbReference>
<dbReference type="InterPro" id="IPR006439">
    <property type="entry name" value="HAD-SF_hydro_IA"/>
</dbReference>
<dbReference type="AlphaFoldDB" id="A0A347UEB1"/>
<accession>A0A347UEB1</accession>
<keyword evidence="7 10" id="KW-0378">Hydrolase</keyword>
<reference evidence="11 12" key="1">
    <citation type="submission" date="2018-09" db="EMBL/GenBank/DDBJ databases">
        <title>Profundibacter amoris BAR1 gen. nov., sp. nov., a new member of the Roseobacter clade isolated at Lokis Castle Vent Field on the Arctic Mid-Oceanic Ridge.</title>
        <authorList>
            <person name="Le Moine Bauer S."/>
            <person name="Sjoeberg A.G."/>
            <person name="L'Haridon S."/>
            <person name="Stokke R."/>
            <person name="Roalkvam I."/>
            <person name="Steen I.H."/>
            <person name="Dahle H."/>
        </authorList>
    </citation>
    <scope>NUCLEOTIDE SEQUENCE [LARGE SCALE GENOMIC DNA]</scope>
    <source>
        <strain evidence="11 12">BAR1</strain>
    </source>
</reference>
<evidence type="ECO:0000313" key="11">
    <source>
        <dbReference type="EMBL" id="AXX97189.1"/>
    </source>
</evidence>
<dbReference type="EC" id="3.1.3.18" evidence="5 10"/>
<dbReference type="Pfam" id="PF13419">
    <property type="entry name" value="HAD_2"/>
    <property type="match status" value="1"/>
</dbReference>
<evidence type="ECO:0000256" key="2">
    <source>
        <dbReference type="ARBA" id="ARBA00001946"/>
    </source>
</evidence>
<dbReference type="GO" id="GO:0008967">
    <property type="term" value="F:phosphoglycolate phosphatase activity"/>
    <property type="evidence" value="ECO:0007669"/>
    <property type="project" value="UniProtKB-UniRule"/>
</dbReference>
<evidence type="ECO:0000256" key="8">
    <source>
        <dbReference type="ARBA" id="ARBA00022842"/>
    </source>
</evidence>
<dbReference type="InterPro" id="IPR050155">
    <property type="entry name" value="HAD-like_hydrolase_sf"/>
</dbReference>
<dbReference type="HAMAP" id="MF_00495">
    <property type="entry name" value="GPH_hydrolase_bact"/>
    <property type="match status" value="1"/>
</dbReference>
<evidence type="ECO:0000256" key="3">
    <source>
        <dbReference type="ARBA" id="ARBA00004818"/>
    </source>
</evidence>
<dbReference type="Proteomes" id="UP000261704">
    <property type="component" value="Chromosome"/>
</dbReference>
<dbReference type="NCBIfam" id="TIGR01449">
    <property type="entry name" value="PGP_bact"/>
    <property type="match status" value="1"/>
</dbReference>
<keyword evidence="6 10" id="KW-0479">Metal-binding</keyword>
<feature type="active site" description="Nucleophile" evidence="10">
    <location>
        <position position="7"/>
    </location>
</feature>
<dbReference type="InterPro" id="IPR041492">
    <property type="entry name" value="HAD_2"/>
</dbReference>
<protein>
    <recommendedName>
        <fullName evidence="5 10">Phosphoglycolate phosphatase</fullName>
        <shortName evidence="10">PGP</shortName>
        <shortName evidence="10">PGPase</shortName>
        <ecNumber evidence="5 10">3.1.3.18</ecNumber>
    </recommendedName>
</protein>
<dbReference type="EMBL" id="CP032125">
    <property type="protein sequence ID" value="AXX97189.1"/>
    <property type="molecule type" value="Genomic_DNA"/>
</dbReference>
<sequence>MTPIVFDLDGTLIDSAPDLHAACCKMLADEDAPAPSLETVISYVGNGVPRLVELAMRANGIPADQHARLVKAYMGYYNADPATLTTIYPNLLPLLEALKEKGHRLAVCTNKPEAPAREILRLLEIEHFFDVVVGGDTLPKKKPDPAPLLHTLKLLGADSCLYVGDSEVDAETADRAGQTMALFTKGYRKVPVADLPHAFAFDDFAALGPYIESL</sequence>
<dbReference type="GO" id="GO:0005975">
    <property type="term" value="P:carbohydrate metabolic process"/>
    <property type="evidence" value="ECO:0007669"/>
    <property type="project" value="InterPro"/>
</dbReference>
<feature type="binding site" evidence="10">
    <location>
        <position position="9"/>
    </location>
    <ligand>
        <name>Mg(2+)</name>
        <dbReference type="ChEBI" id="CHEBI:18420"/>
    </ligand>
</feature>
<proteinExistence type="inferred from homology"/>
<dbReference type="SUPFAM" id="SSF56784">
    <property type="entry name" value="HAD-like"/>
    <property type="match status" value="1"/>
</dbReference>
<dbReference type="SFLD" id="SFLDG01135">
    <property type="entry name" value="C1.5.6:_HAD__Beta-PGM__Phospha"/>
    <property type="match status" value="1"/>
</dbReference>
<dbReference type="GO" id="GO:0006281">
    <property type="term" value="P:DNA repair"/>
    <property type="evidence" value="ECO:0007669"/>
    <property type="project" value="TreeGrafter"/>
</dbReference>
<dbReference type="PANTHER" id="PTHR43434:SF1">
    <property type="entry name" value="PHOSPHOGLYCOLATE PHOSPHATASE"/>
    <property type="match status" value="1"/>
</dbReference>
<name>A0A347UEB1_9RHOB</name>
<evidence type="ECO:0000256" key="7">
    <source>
        <dbReference type="ARBA" id="ARBA00022801"/>
    </source>
</evidence>
<feature type="binding site" evidence="10">
    <location>
        <position position="7"/>
    </location>
    <ligand>
        <name>Mg(2+)</name>
        <dbReference type="ChEBI" id="CHEBI:18420"/>
    </ligand>
</feature>
<dbReference type="NCBIfam" id="TIGR01549">
    <property type="entry name" value="HAD-SF-IA-v1"/>
    <property type="match status" value="1"/>
</dbReference>
<dbReference type="RefSeq" id="WP_118941847.1">
    <property type="nucleotide sequence ID" value="NZ_CP032125.1"/>
</dbReference>
<dbReference type="InterPro" id="IPR036412">
    <property type="entry name" value="HAD-like_sf"/>
</dbReference>
<organism evidence="11 12">
    <name type="scientific">Profundibacter amoris</name>
    <dbReference type="NCBI Taxonomy" id="2171755"/>
    <lineage>
        <taxon>Bacteria</taxon>
        <taxon>Pseudomonadati</taxon>
        <taxon>Pseudomonadota</taxon>
        <taxon>Alphaproteobacteria</taxon>
        <taxon>Rhodobacterales</taxon>
        <taxon>Paracoccaceae</taxon>
        <taxon>Profundibacter</taxon>
    </lineage>
</organism>
<evidence type="ECO:0000256" key="6">
    <source>
        <dbReference type="ARBA" id="ARBA00022723"/>
    </source>
</evidence>
<evidence type="ECO:0000256" key="4">
    <source>
        <dbReference type="ARBA" id="ARBA00006171"/>
    </source>
</evidence>
<keyword evidence="8 10" id="KW-0460">Magnesium</keyword>
<evidence type="ECO:0000256" key="10">
    <source>
        <dbReference type="HAMAP-Rule" id="MF_00495"/>
    </source>
</evidence>
<dbReference type="GO" id="GO:0046872">
    <property type="term" value="F:metal ion binding"/>
    <property type="evidence" value="ECO:0007669"/>
    <property type="project" value="UniProtKB-KW"/>
</dbReference>
<dbReference type="GO" id="GO:0005829">
    <property type="term" value="C:cytosol"/>
    <property type="evidence" value="ECO:0007669"/>
    <property type="project" value="TreeGrafter"/>
</dbReference>
<dbReference type="UniPathway" id="UPA00865">
    <property type="reaction ID" value="UER00834"/>
</dbReference>
<gene>
    <name evidence="11" type="primary">gph</name>
    <name evidence="11" type="ORF">BAR1_04120</name>
</gene>
<dbReference type="KEGG" id="pamo:BAR1_04120"/>
<dbReference type="SFLD" id="SFLDG01129">
    <property type="entry name" value="C1.5:_HAD__Beta-PGM__Phosphata"/>
    <property type="match status" value="1"/>
</dbReference>
<dbReference type="InterPro" id="IPR037512">
    <property type="entry name" value="PGPase_prok"/>
</dbReference>
<keyword evidence="12" id="KW-1185">Reference proteome</keyword>
<dbReference type="GO" id="GO:0046295">
    <property type="term" value="P:glycolate biosynthetic process"/>
    <property type="evidence" value="ECO:0007669"/>
    <property type="project" value="UniProtKB-UniRule"/>
</dbReference>
<comment type="pathway">
    <text evidence="3 10">Organic acid metabolism; glycolate biosynthesis; glycolate from 2-phosphoglycolate: step 1/1.</text>
</comment>
<comment type="cofactor">
    <cofactor evidence="2 10">
        <name>Mg(2+)</name>
        <dbReference type="ChEBI" id="CHEBI:18420"/>
    </cofactor>
</comment>
<evidence type="ECO:0000256" key="1">
    <source>
        <dbReference type="ARBA" id="ARBA00000830"/>
    </source>
</evidence>
<comment type="similarity">
    <text evidence="4 10">Belongs to the HAD-like hydrolase superfamily. CbbY/CbbZ/Gph/YieH family.</text>
</comment>
<dbReference type="InterPro" id="IPR023214">
    <property type="entry name" value="HAD_sf"/>
</dbReference>